<proteinExistence type="predicted"/>
<reference evidence="1 2" key="1">
    <citation type="submission" date="2013-02" db="EMBL/GenBank/DDBJ databases">
        <authorList>
            <person name="Harkins D.M."/>
            <person name="Durkin A.S."/>
            <person name="Brinkac L.M."/>
            <person name="Haft D.H."/>
            <person name="Selengut J.D."/>
            <person name="Sanka R."/>
            <person name="DePew J."/>
            <person name="Purushe J."/>
            <person name="Whelen A.C."/>
            <person name="Vinetz J.M."/>
            <person name="Sutton G.G."/>
            <person name="Nierman W.C."/>
            <person name="Fouts D.E."/>
        </authorList>
    </citation>
    <scope>NUCLEOTIDE SEQUENCE [LARGE SCALE GENOMIC DNA]</scope>
    <source>
        <strain evidence="1 2">2002000626</strain>
    </source>
</reference>
<evidence type="ECO:0000313" key="2">
    <source>
        <dbReference type="Proteomes" id="UP000012329"/>
    </source>
</evidence>
<name>A0A829DDA5_LEPIR</name>
<accession>A0A829DDA5</accession>
<dbReference type="EMBL" id="AFJL02000013">
    <property type="protein sequence ID" value="EMY06838.1"/>
    <property type="molecule type" value="Genomic_DNA"/>
</dbReference>
<organism evidence="1 2">
    <name type="scientific">Leptospira interrogans str. 2002000626</name>
    <dbReference type="NCBI Taxonomy" id="996803"/>
    <lineage>
        <taxon>Bacteria</taxon>
        <taxon>Pseudomonadati</taxon>
        <taxon>Spirochaetota</taxon>
        <taxon>Spirochaetia</taxon>
        <taxon>Leptospirales</taxon>
        <taxon>Leptospiraceae</taxon>
        <taxon>Leptospira</taxon>
    </lineage>
</organism>
<dbReference type="AlphaFoldDB" id="A0A829DDA5"/>
<gene>
    <name evidence="1" type="ORF">LEP1GSC029_3496</name>
</gene>
<comment type="caution">
    <text evidence="1">The sequence shown here is derived from an EMBL/GenBank/DDBJ whole genome shotgun (WGS) entry which is preliminary data.</text>
</comment>
<dbReference type="Proteomes" id="UP000012329">
    <property type="component" value="Unassembled WGS sequence"/>
</dbReference>
<sequence>METGEVMLEAGSKINEDNISILKEMKVKEVELIEFPKGKTIRF</sequence>
<evidence type="ECO:0000313" key="1">
    <source>
        <dbReference type="EMBL" id="EMY06838.1"/>
    </source>
</evidence>
<protein>
    <submittedName>
        <fullName evidence="1">Uncharacterized protein</fullName>
    </submittedName>
</protein>